<dbReference type="PANTHER" id="PTHR42912">
    <property type="entry name" value="METHYLTRANSFERASE"/>
    <property type="match status" value="1"/>
</dbReference>
<proteinExistence type="predicted"/>
<dbReference type="OrthoDB" id="9777830at2"/>
<dbReference type="InterPro" id="IPR029063">
    <property type="entry name" value="SAM-dependent_MTases_sf"/>
</dbReference>
<feature type="domain" description="Methyltransferase type 11" evidence="1">
    <location>
        <begin position="56"/>
        <end position="151"/>
    </location>
</feature>
<dbReference type="CDD" id="cd02440">
    <property type="entry name" value="AdoMet_MTases"/>
    <property type="match status" value="1"/>
</dbReference>
<dbReference type="RefSeq" id="WP_102845253.1">
    <property type="nucleotide sequence ID" value="NZ_PDZR01000032.1"/>
</dbReference>
<dbReference type="InterPro" id="IPR050508">
    <property type="entry name" value="Methyltransf_Superfamily"/>
</dbReference>
<evidence type="ECO:0000313" key="3">
    <source>
        <dbReference type="Proteomes" id="UP000236286"/>
    </source>
</evidence>
<dbReference type="Gene3D" id="3.40.50.150">
    <property type="entry name" value="Vaccinia Virus protein VP39"/>
    <property type="match status" value="1"/>
</dbReference>
<dbReference type="EMBL" id="PDZR01000032">
    <property type="protein sequence ID" value="PNG24462.1"/>
    <property type="molecule type" value="Genomic_DNA"/>
</dbReference>
<accession>A0A2J7TCH5</accession>
<organism evidence="2 3">
    <name type="scientific">Methylocella silvestris</name>
    <dbReference type="NCBI Taxonomy" id="199596"/>
    <lineage>
        <taxon>Bacteria</taxon>
        <taxon>Pseudomonadati</taxon>
        <taxon>Pseudomonadota</taxon>
        <taxon>Alphaproteobacteria</taxon>
        <taxon>Hyphomicrobiales</taxon>
        <taxon>Beijerinckiaceae</taxon>
        <taxon>Methylocella</taxon>
    </lineage>
</organism>
<dbReference type="Proteomes" id="UP000236286">
    <property type="component" value="Unassembled WGS sequence"/>
</dbReference>
<protein>
    <submittedName>
        <fullName evidence="2">SAM-dependent methyltransferase</fullName>
    </submittedName>
</protein>
<gene>
    <name evidence="2" type="ORF">CR492_18720</name>
</gene>
<comment type="caution">
    <text evidence="2">The sequence shown here is derived from an EMBL/GenBank/DDBJ whole genome shotgun (WGS) entry which is preliminary data.</text>
</comment>
<dbReference type="GO" id="GO:0032259">
    <property type="term" value="P:methylation"/>
    <property type="evidence" value="ECO:0007669"/>
    <property type="project" value="UniProtKB-KW"/>
</dbReference>
<keyword evidence="2" id="KW-0808">Transferase</keyword>
<dbReference type="SUPFAM" id="SSF53335">
    <property type="entry name" value="S-adenosyl-L-methionine-dependent methyltransferases"/>
    <property type="match status" value="1"/>
</dbReference>
<dbReference type="InterPro" id="IPR013216">
    <property type="entry name" value="Methyltransf_11"/>
</dbReference>
<dbReference type="PANTHER" id="PTHR42912:SF80">
    <property type="entry name" value="METHYLTRANSFERASE DOMAIN-CONTAINING PROTEIN"/>
    <property type="match status" value="1"/>
</dbReference>
<dbReference type="GO" id="GO:0008757">
    <property type="term" value="F:S-adenosylmethionine-dependent methyltransferase activity"/>
    <property type="evidence" value="ECO:0007669"/>
    <property type="project" value="InterPro"/>
</dbReference>
<reference evidence="2 3" key="1">
    <citation type="submission" date="2017-10" db="EMBL/GenBank/DDBJ databases">
        <title>Genome announcement of Methylocella silvestris TVC from permafrost.</title>
        <authorList>
            <person name="Wang J."/>
            <person name="Geng K."/>
            <person name="Ul-Haque F."/>
            <person name="Crombie A.T."/>
            <person name="Street L.E."/>
            <person name="Wookey P.A."/>
            <person name="Murrell J.C."/>
            <person name="Pratscher J."/>
        </authorList>
    </citation>
    <scope>NUCLEOTIDE SEQUENCE [LARGE SCALE GENOMIC DNA]</scope>
    <source>
        <strain evidence="2 3">TVC</strain>
    </source>
</reference>
<sequence>MSAGAASAAHATLDNGHVKSSYARWAPIYDLVFSLVMRAGRLAAVAAADRPMGRVLDVGVGTGLELPMFDQRTRLVGVDLCEPMLRQAQRRLIDKSLQNVDGLLVMDATRLAFPDASFDAVVAPYVLTVVPDPHAMLDELLRVVKPGGEIVLVNHVGAETGLIAKLEAWLGTRSAHLGWRPQFQWAVLGGWIEARPAARLLERRALAPFGLFTLARLKRV</sequence>
<dbReference type="AlphaFoldDB" id="A0A2J7TCH5"/>
<name>A0A2J7TCH5_METSI</name>
<evidence type="ECO:0000259" key="1">
    <source>
        <dbReference type="Pfam" id="PF08241"/>
    </source>
</evidence>
<evidence type="ECO:0000313" key="2">
    <source>
        <dbReference type="EMBL" id="PNG24462.1"/>
    </source>
</evidence>
<dbReference type="Pfam" id="PF08241">
    <property type="entry name" value="Methyltransf_11"/>
    <property type="match status" value="1"/>
</dbReference>
<keyword evidence="2" id="KW-0489">Methyltransferase</keyword>